<reference evidence="1" key="1">
    <citation type="submission" date="2025-08" db="UniProtKB">
        <authorList>
            <consortium name="Ensembl"/>
        </authorList>
    </citation>
    <scope>IDENTIFICATION</scope>
</reference>
<organism evidence="1 2">
    <name type="scientific">Oryzias sinensis</name>
    <name type="common">Chinese medaka</name>
    <dbReference type="NCBI Taxonomy" id="183150"/>
    <lineage>
        <taxon>Eukaryota</taxon>
        <taxon>Metazoa</taxon>
        <taxon>Chordata</taxon>
        <taxon>Craniata</taxon>
        <taxon>Vertebrata</taxon>
        <taxon>Euteleostomi</taxon>
        <taxon>Actinopterygii</taxon>
        <taxon>Neopterygii</taxon>
        <taxon>Teleostei</taxon>
        <taxon>Neoteleostei</taxon>
        <taxon>Acanthomorphata</taxon>
        <taxon>Ovalentaria</taxon>
        <taxon>Atherinomorphae</taxon>
        <taxon>Beloniformes</taxon>
        <taxon>Adrianichthyidae</taxon>
        <taxon>Oryziinae</taxon>
        <taxon>Oryzias</taxon>
    </lineage>
</organism>
<protein>
    <submittedName>
        <fullName evidence="1">Bromodomain containing 8</fullName>
    </submittedName>
</protein>
<dbReference type="AlphaFoldDB" id="A0A8C7YG71"/>
<dbReference type="PANTHER" id="PTHR15398:SF4">
    <property type="entry name" value="BROMODOMAIN-CONTAINING PROTEIN 8 ISOFORM X1"/>
    <property type="match status" value="1"/>
</dbReference>
<name>A0A8C7YG71_9TELE</name>
<dbReference type="Proteomes" id="UP000694383">
    <property type="component" value="Unplaced"/>
</dbReference>
<sequence length="126" mass="14410">MASGAGKHKLLVIGPTEPWTVREKLCLATSVMKSGDQNWVSVSRAIKPFAEPGRPPDWFSQKVCQNLTSHPEKNKKNILLAVLTHHALFLDPHSTAPPSTRSSWKQLRHQRGSVVRKVRWWRRLRM</sequence>
<reference evidence="1" key="2">
    <citation type="submission" date="2025-09" db="UniProtKB">
        <authorList>
            <consortium name="Ensembl"/>
        </authorList>
    </citation>
    <scope>IDENTIFICATION</scope>
</reference>
<dbReference type="PANTHER" id="PTHR15398">
    <property type="entry name" value="BROMODOMAIN-CONTAINING PROTEIN 8"/>
    <property type="match status" value="1"/>
</dbReference>
<accession>A0A8C7YG71</accession>
<keyword evidence="2" id="KW-1185">Reference proteome</keyword>
<proteinExistence type="predicted"/>
<dbReference type="Ensembl" id="ENSOSIT00000027836.1">
    <property type="protein sequence ID" value="ENSOSIP00000026398.1"/>
    <property type="gene ID" value="ENSOSIG00000013859.1"/>
</dbReference>
<evidence type="ECO:0000313" key="1">
    <source>
        <dbReference type="Ensembl" id="ENSOSIP00000026398.1"/>
    </source>
</evidence>
<dbReference type="GO" id="GO:0035267">
    <property type="term" value="C:NuA4 histone acetyltransferase complex"/>
    <property type="evidence" value="ECO:0007669"/>
    <property type="project" value="TreeGrafter"/>
</dbReference>
<evidence type="ECO:0000313" key="2">
    <source>
        <dbReference type="Proteomes" id="UP000694383"/>
    </source>
</evidence>
<dbReference type="GeneTree" id="ENSGT00530000064262"/>